<evidence type="ECO:0000256" key="4">
    <source>
        <dbReference type="ARBA" id="ARBA00023159"/>
    </source>
</evidence>
<dbReference type="SUPFAM" id="SSF46785">
    <property type="entry name" value="Winged helix' DNA-binding domain"/>
    <property type="match status" value="1"/>
</dbReference>
<name>A0A1H4FQV2_9GAMM</name>
<evidence type="ECO:0000256" key="2">
    <source>
        <dbReference type="ARBA" id="ARBA00023015"/>
    </source>
</evidence>
<organism evidence="7 8">
    <name type="scientific">Marinobacterium iners DSM 11526</name>
    <dbReference type="NCBI Taxonomy" id="1122198"/>
    <lineage>
        <taxon>Bacteria</taxon>
        <taxon>Pseudomonadati</taxon>
        <taxon>Pseudomonadota</taxon>
        <taxon>Gammaproteobacteria</taxon>
        <taxon>Oceanospirillales</taxon>
        <taxon>Oceanospirillaceae</taxon>
        <taxon>Marinobacterium</taxon>
    </lineage>
</organism>
<evidence type="ECO:0000313" key="7">
    <source>
        <dbReference type="EMBL" id="SEA99200.1"/>
    </source>
</evidence>
<dbReference type="Pfam" id="PF03466">
    <property type="entry name" value="LysR_substrate"/>
    <property type="match status" value="1"/>
</dbReference>
<feature type="domain" description="HTH lysR-type" evidence="6">
    <location>
        <begin position="1"/>
        <end position="58"/>
    </location>
</feature>
<evidence type="ECO:0000256" key="5">
    <source>
        <dbReference type="ARBA" id="ARBA00023163"/>
    </source>
</evidence>
<dbReference type="InterPro" id="IPR000847">
    <property type="entry name" value="LysR_HTH_N"/>
</dbReference>
<accession>A0A1H4FQV2</accession>
<proteinExistence type="inferred from homology"/>
<dbReference type="InterPro" id="IPR036390">
    <property type="entry name" value="WH_DNA-bd_sf"/>
</dbReference>
<evidence type="ECO:0000259" key="6">
    <source>
        <dbReference type="PROSITE" id="PS50931"/>
    </source>
</evidence>
<gene>
    <name evidence="7" type="ORF">SAMN02745729_11245</name>
</gene>
<evidence type="ECO:0000256" key="3">
    <source>
        <dbReference type="ARBA" id="ARBA00023125"/>
    </source>
</evidence>
<dbReference type="Proteomes" id="UP000242469">
    <property type="component" value="Unassembled WGS sequence"/>
</dbReference>
<dbReference type="GO" id="GO:0003677">
    <property type="term" value="F:DNA binding"/>
    <property type="evidence" value="ECO:0007669"/>
    <property type="project" value="UniProtKB-KW"/>
</dbReference>
<keyword evidence="8" id="KW-1185">Reference proteome</keyword>
<dbReference type="InterPro" id="IPR036388">
    <property type="entry name" value="WH-like_DNA-bd_sf"/>
</dbReference>
<dbReference type="InterPro" id="IPR005119">
    <property type="entry name" value="LysR_subst-bd"/>
</dbReference>
<dbReference type="PROSITE" id="PS50931">
    <property type="entry name" value="HTH_LYSR"/>
    <property type="match status" value="1"/>
</dbReference>
<reference evidence="8" key="1">
    <citation type="submission" date="2016-10" db="EMBL/GenBank/DDBJ databases">
        <authorList>
            <person name="Varghese N."/>
            <person name="Submissions S."/>
        </authorList>
    </citation>
    <scope>NUCLEOTIDE SEQUENCE [LARGE SCALE GENOMIC DNA]</scope>
    <source>
        <strain evidence="8">DSM 11526</strain>
    </source>
</reference>
<sequence length="308" mass="33715">MELRQLKYFLKVVECGSLGRAALELDIGTSALSQQISKLESELATRLLNRTSTGALPTSAGIAFMHHAQLALRQTEQAVIAAQKERTSGYVSIGLPPTTATVLALPLIQAMNERYPHIQLHIVETLSGHLANMLNARQLDLALVFHADSAHRWSTRALLDEDLFLIASPSAVDACFELQSVQIKDLADVKLIMPSGLHGLRTNLMAAFERFNIQPNIIMEIDGLTLLMDAVRQGYGATIQPGTAAARLGESGLRIRRIEDKHVIRRNFLVSLPDDDLSPSALATRVVIAKVAKDLVKNNIWPGAHWIG</sequence>
<dbReference type="Pfam" id="PF00126">
    <property type="entry name" value="HTH_1"/>
    <property type="match status" value="1"/>
</dbReference>
<keyword evidence="5" id="KW-0804">Transcription</keyword>
<dbReference type="RefSeq" id="WP_091827191.1">
    <property type="nucleotide sequence ID" value="NZ_FNRJ01000012.1"/>
</dbReference>
<dbReference type="FunFam" id="1.10.10.10:FF:000001">
    <property type="entry name" value="LysR family transcriptional regulator"/>
    <property type="match status" value="1"/>
</dbReference>
<dbReference type="SUPFAM" id="SSF53850">
    <property type="entry name" value="Periplasmic binding protein-like II"/>
    <property type="match status" value="1"/>
</dbReference>
<dbReference type="Gene3D" id="3.40.190.290">
    <property type="match status" value="1"/>
</dbReference>
<dbReference type="STRING" id="1122198.SAMN02745729_11245"/>
<evidence type="ECO:0000313" key="8">
    <source>
        <dbReference type="Proteomes" id="UP000242469"/>
    </source>
</evidence>
<keyword evidence="4" id="KW-0010">Activator</keyword>
<comment type="similarity">
    <text evidence="1">Belongs to the LysR transcriptional regulatory family.</text>
</comment>
<protein>
    <submittedName>
        <fullName evidence="7">LysR family transcriptional regulator, regulatory protein for tcuABC</fullName>
    </submittedName>
</protein>
<dbReference type="AlphaFoldDB" id="A0A1H4FQV2"/>
<dbReference type="CDD" id="cd08433">
    <property type="entry name" value="PBP2_Nac"/>
    <property type="match status" value="1"/>
</dbReference>
<evidence type="ECO:0000256" key="1">
    <source>
        <dbReference type="ARBA" id="ARBA00009437"/>
    </source>
</evidence>
<keyword evidence="3" id="KW-0238">DNA-binding</keyword>
<dbReference type="EMBL" id="FNRJ01000012">
    <property type="protein sequence ID" value="SEA99200.1"/>
    <property type="molecule type" value="Genomic_DNA"/>
</dbReference>
<keyword evidence="2" id="KW-0805">Transcription regulation</keyword>
<dbReference type="OrthoDB" id="8479357at2"/>
<dbReference type="PANTHER" id="PTHR30293">
    <property type="entry name" value="TRANSCRIPTIONAL REGULATORY PROTEIN NAC-RELATED"/>
    <property type="match status" value="1"/>
</dbReference>
<dbReference type="GO" id="GO:0003700">
    <property type="term" value="F:DNA-binding transcription factor activity"/>
    <property type="evidence" value="ECO:0007669"/>
    <property type="project" value="InterPro"/>
</dbReference>
<dbReference type="GO" id="GO:2000142">
    <property type="term" value="P:regulation of DNA-templated transcription initiation"/>
    <property type="evidence" value="ECO:0007669"/>
    <property type="project" value="TreeGrafter"/>
</dbReference>
<dbReference type="PANTHER" id="PTHR30293:SF0">
    <property type="entry name" value="NITROGEN ASSIMILATION REGULATORY PROTEIN NAC"/>
    <property type="match status" value="1"/>
</dbReference>
<dbReference type="Gene3D" id="1.10.10.10">
    <property type="entry name" value="Winged helix-like DNA-binding domain superfamily/Winged helix DNA-binding domain"/>
    <property type="match status" value="1"/>
</dbReference>